<evidence type="ECO:0000313" key="4">
    <source>
        <dbReference type="Proteomes" id="UP000031036"/>
    </source>
</evidence>
<dbReference type="Proteomes" id="UP000031036">
    <property type="component" value="Unassembled WGS sequence"/>
</dbReference>
<dbReference type="EMBL" id="JPKZ01000592">
    <property type="protein sequence ID" value="KHN86554.1"/>
    <property type="molecule type" value="Genomic_DNA"/>
</dbReference>
<organism evidence="2 4">
    <name type="scientific">Toxocara canis</name>
    <name type="common">Canine roundworm</name>
    <dbReference type="NCBI Taxonomy" id="6265"/>
    <lineage>
        <taxon>Eukaryota</taxon>
        <taxon>Metazoa</taxon>
        <taxon>Ecdysozoa</taxon>
        <taxon>Nematoda</taxon>
        <taxon>Chromadorea</taxon>
        <taxon>Rhabditida</taxon>
        <taxon>Spirurina</taxon>
        <taxon>Ascaridomorpha</taxon>
        <taxon>Ascaridoidea</taxon>
        <taxon>Toxocaridae</taxon>
        <taxon>Toxocara</taxon>
    </lineage>
</organism>
<keyword evidence="1" id="KW-1133">Transmembrane helix</keyword>
<protein>
    <submittedName>
        <fullName evidence="2">Uncharacterized protein</fullName>
    </submittedName>
</protein>
<proteinExistence type="predicted"/>
<evidence type="ECO:0000256" key="1">
    <source>
        <dbReference type="SAM" id="Phobius"/>
    </source>
</evidence>
<dbReference type="EMBL" id="UYWY01019695">
    <property type="protein sequence ID" value="VDM38834.1"/>
    <property type="molecule type" value="Genomic_DNA"/>
</dbReference>
<name>A0A0B2VYN8_TOXCA</name>
<accession>A0A0B2VYN8</accession>
<sequence>MRRRPPSLSRPSPPNELQFISLFGYLQTQCSIAAHENCSVGRYQGMIETCEEEIRAKTASMNSDFDRHQVLRLKLDTSKKLLEYTETRRDDECLIVRSTLTDIYRIHHRYCFQAVITRCLCEQLGFERSCGVDCSVIEPSNPQQDRLAWNDFKGRLISSHATECNSTQILLLVFLFVYFLSVFR</sequence>
<reference evidence="3" key="2">
    <citation type="submission" date="2018-11" db="EMBL/GenBank/DDBJ databases">
        <authorList>
            <consortium name="Pathogen Informatics"/>
        </authorList>
    </citation>
    <scope>NUCLEOTIDE SEQUENCE [LARGE SCALE GENOMIC DNA]</scope>
</reference>
<dbReference type="AlphaFoldDB" id="A0A0B2VYN8"/>
<evidence type="ECO:0000313" key="3">
    <source>
        <dbReference type="EMBL" id="VDM38834.1"/>
    </source>
</evidence>
<evidence type="ECO:0000313" key="2">
    <source>
        <dbReference type="EMBL" id="KHN86554.1"/>
    </source>
</evidence>
<gene>
    <name evidence="2" type="ORF">Tcan_07064</name>
    <name evidence="3" type="ORF">TCNE_LOCUS7513</name>
</gene>
<keyword evidence="1" id="KW-0472">Membrane</keyword>
<keyword evidence="1" id="KW-0812">Transmembrane</keyword>
<reference evidence="2 4" key="1">
    <citation type="submission" date="2014-11" db="EMBL/GenBank/DDBJ databases">
        <title>Genetic blueprint of the zoonotic pathogen Toxocara canis.</title>
        <authorList>
            <person name="Zhu X.-Q."/>
            <person name="Korhonen P.K."/>
            <person name="Cai H."/>
            <person name="Young N.D."/>
            <person name="Nejsum P."/>
            <person name="von Samson-Himmelstjerna G."/>
            <person name="Boag P.R."/>
            <person name="Tan P."/>
            <person name="Li Q."/>
            <person name="Min J."/>
            <person name="Yang Y."/>
            <person name="Wang X."/>
            <person name="Fang X."/>
            <person name="Hall R.S."/>
            <person name="Hofmann A."/>
            <person name="Sternberg P.W."/>
            <person name="Jex A.R."/>
            <person name="Gasser R.B."/>
        </authorList>
    </citation>
    <scope>NUCLEOTIDE SEQUENCE [LARGE SCALE GENOMIC DNA]</scope>
    <source>
        <strain evidence="2">PN_DK_2014</strain>
    </source>
</reference>
<dbReference type="OrthoDB" id="5791138at2759"/>
<keyword evidence="4" id="KW-1185">Reference proteome</keyword>
<feature type="transmembrane region" description="Helical" evidence="1">
    <location>
        <begin position="165"/>
        <end position="183"/>
    </location>
</feature>